<keyword evidence="1" id="KW-1133">Transmembrane helix</keyword>
<organism evidence="2">
    <name type="scientific">marine sediment metagenome</name>
    <dbReference type="NCBI Taxonomy" id="412755"/>
    <lineage>
        <taxon>unclassified sequences</taxon>
        <taxon>metagenomes</taxon>
        <taxon>ecological metagenomes</taxon>
    </lineage>
</organism>
<keyword evidence="1" id="KW-0812">Transmembrane</keyword>
<keyword evidence="1" id="KW-0472">Membrane</keyword>
<protein>
    <submittedName>
        <fullName evidence="2">Uncharacterized protein</fullName>
    </submittedName>
</protein>
<accession>X1DX10</accession>
<reference evidence="2" key="1">
    <citation type="journal article" date="2014" name="Front. Microbiol.">
        <title>High frequency of phylogenetically diverse reductive dehalogenase-homologous genes in deep subseafloor sedimentary metagenomes.</title>
        <authorList>
            <person name="Kawai M."/>
            <person name="Futagami T."/>
            <person name="Toyoda A."/>
            <person name="Takaki Y."/>
            <person name="Nishi S."/>
            <person name="Hori S."/>
            <person name="Arai W."/>
            <person name="Tsubouchi T."/>
            <person name="Morono Y."/>
            <person name="Uchiyama I."/>
            <person name="Ito T."/>
            <person name="Fujiyama A."/>
            <person name="Inagaki F."/>
            <person name="Takami H."/>
        </authorList>
    </citation>
    <scope>NUCLEOTIDE SEQUENCE</scope>
    <source>
        <strain evidence="2">Expedition CK06-06</strain>
    </source>
</reference>
<proteinExistence type="predicted"/>
<feature type="transmembrane region" description="Helical" evidence="1">
    <location>
        <begin position="66"/>
        <end position="89"/>
    </location>
</feature>
<evidence type="ECO:0000313" key="2">
    <source>
        <dbReference type="EMBL" id="GAH24827.1"/>
    </source>
</evidence>
<dbReference type="AlphaFoldDB" id="X1DX10"/>
<sequence length="90" mass="10175">MNGKDKEEIIKAIGSLKSDIAVLKEKNEHMEKYIFKDLKPDIENLCNKVESCMEKADECYHKNFKWMITTVITSAIAISCVIGLIVAVVI</sequence>
<dbReference type="EMBL" id="BARU01000001">
    <property type="protein sequence ID" value="GAH24827.1"/>
    <property type="molecule type" value="Genomic_DNA"/>
</dbReference>
<name>X1DX10_9ZZZZ</name>
<comment type="caution">
    <text evidence="2">The sequence shown here is derived from an EMBL/GenBank/DDBJ whole genome shotgun (WGS) entry which is preliminary data.</text>
</comment>
<gene>
    <name evidence="2" type="ORF">S03H2_00002</name>
</gene>
<evidence type="ECO:0000256" key="1">
    <source>
        <dbReference type="SAM" id="Phobius"/>
    </source>
</evidence>